<keyword evidence="1" id="KW-0677">Repeat</keyword>
<evidence type="ECO:0000256" key="2">
    <source>
        <dbReference type="ARBA" id="ARBA00023043"/>
    </source>
</evidence>
<dbReference type="InterPro" id="IPR002110">
    <property type="entry name" value="Ankyrin_rpt"/>
</dbReference>
<evidence type="ECO:0000256" key="3">
    <source>
        <dbReference type="PROSITE-ProRule" id="PRU00023"/>
    </source>
</evidence>
<evidence type="ECO:0000256" key="1">
    <source>
        <dbReference type="ARBA" id="ARBA00022737"/>
    </source>
</evidence>
<evidence type="ECO:0000313" key="5">
    <source>
        <dbReference type="Proteomes" id="UP000692954"/>
    </source>
</evidence>
<sequence>MTDDIFLGLTSVQQFDAKLKQFHQKRHSMSQISTAHNSTLKSVKSTIGDGIPMVSFLDTFVERIHYLVTHCNDQIDRNECVRIALELGISFYKVQSLGSQQEREEFIIKQLQNQVFEQLKQWKLKLEQRELQRNKIKVIHENENNLNIFNWVDIHTKFRSLKKKLKFALIEILNSKENSKKIYSSDNIININYQKPDMQSIIDELNNLLHKIKKQQKITTNIQWSNEKESEFKQKRNSAKHRLGMLVNSNSFNTIGMGEYIITHDKERQDQQRREELLIKYDTQQAMTEDELLYLVNTSILLNKCSNKKLLQTVINQLDSEIISDIELTIAENILNQYYKVSKEMNQSRHLYLKVNQKAKEKDRSQINIQQINKGDIKKLKIKFLKMLREMKEDRKDTFKQNTEKYKIFKQEFKKGNPIANPLVWKFKDIMMSILERKKRERREKKLATTNDSNKPIFPSKTESLTLKVVMRKTHPSSKVIVKSQPDLNGNPKTPIKVQDYLLKLKKKDYEMNKSNFFQFYSGGPIRQRPYAHQSLTIEESDTTLPYTNKWITPEIELAAANKIKKALKAYISKKRFEKAIAQKKFLTPQPAKFYRLVQKLNEKRKQIDVEGCYKSLKIALQQQQYRKNIIKKPQLDYSKVPIPKAMIQLKLKQRKLFLALKVNNTLWMEHSGFVFDVSDVNCYDIDMYCPLYYAAKQQSVPFCNFLLNNGADVNMPCKDGETPTFAAFTSGNIIIINLFVSNGADIDKLNNEGKTPLCYCSIELLKELNLQYRPCVIK</sequence>
<dbReference type="PANTHER" id="PTHR24171:SF8">
    <property type="entry name" value="BRCA1-ASSOCIATED RING DOMAIN PROTEIN 1"/>
    <property type="match status" value="1"/>
</dbReference>
<accession>A0A8S1PXR2</accession>
<dbReference type="OrthoDB" id="20872at2759"/>
<dbReference type="GO" id="GO:0085020">
    <property type="term" value="P:protein K6-linked ubiquitination"/>
    <property type="evidence" value="ECO:0007669"/>
    <property type="project" value="TreeGrafter"/>
</dbReference>
<name>A0A8S1PXR2_9CILI</name>
<gene>
    <name evidence="4" type="ORF">PSON_ATCC_30995.1.T0900049</name>
</gene>
<dbReference type="PANTHER" id="PTHR24171">
    <property type="entry name" value="ANKYRIN REPEAT DOMAIN-CONTAINING PROTEIN 39-RELATED"/>
    <property type="match status" value="1"/>
</dbReference>
<comment type="caution">
    <text evidence="4">The sequence shown here is derived from an EMBL/GenBank/DDBJ whole genome shotgun (WGS) entry which is preliminary data.</text>
</comment>
<organism evidence="4 5">
    <name type="scientific">Paramecium sonneborni</name>
    <dbReference type="NCBI Taxonomy" id="65129"/>
    <lineage>
        <taxon>Eukaryota</taxon>
        <taxon>Sar</taxon>
        <taxon>Alveolata</taxon>
        <taxon>Ciliophora</taxon>
        <taxon>Intramacronucleata</taxon>
        <taxon>Oligohymenophorea</taxon>
        <taxon>Peniculida</taxon>
        <taxon>Parameciidae</taxon>
        <taxon>Paramecium</taxon>
    </lineage>
</organism>
<dbReference type="GO" id="GO:0004842">
    <property type="term" value="F:ubiquitin-protein transferase activity"/>
    <property type="evidence" value="ECO:0007669"/>
    <property type="project" value="TreeGrafter"/>
</dbReference>
<dbReference type="PROSITE" id="PS50297">
    <property type="entry name" value="ANK_REP_REGION"/>
    <property type="match status" value="2"/>
</dbReference>
<dbReference type="PROSITE" id="PS50088">
    <property type="entry name" value="ANK_REPEAT"/>
    <property type="match status" value="2"/>
</dbReference>
<keyword evidence="5" id="KW-1185">Reference proteome</keyword>
<protein>
    <submittedName>
        <fullName evidence="4">Uncharacterized protein</fullName>
    </submittedName>
</protein>
<reference evidence="4" key="1">
    <citation type="submission" date="2021-01" db="EMBL/GenBank/DDBJ databases">
        <authorList>
            <consortium name="Genoscope - CEA"/>
            <person name="William W."/>
        </authorList>
    </citation>
    <scope>NUCLEOTIDE SEQUENCE</scope>
</reference>
<feature type="repeat" description="ANK" evidence="3">
    <location>
        <begin position="687"/>
        <end position="719"/>
    </location>
</feature>
<dbReference type="AlphaFoldDB" id="A0A8S1PXR2"/>
<dbReference type="Pfam" id="PF12796">
    <property type="entry name" value="Ank_2"/>
    <property type="match status" value="1"/>
</dbReference>
<dbReference type="SMART" id="SM00248">
    <property type="entry name" value="ANK"/>
    <property type="match status" value="2"/>
</dbReference>
<dbReference type="EMBL" id="CAJJDN010000090">
    <property type="protein sequence ID" value="CAD8107956.1"/>
    <property type="molecule type" value="Genomic_DNA"/>
</dbReference>
<evidence type="ECO:0000313" key="4">
    <source>
        <dbReference type="EMBL" id="CAD8107956.1"/>
    </source>
</evidence>
<keyword evidence="2 3" id="KW-0040">ANK repeat</keyword>
<dbReference type="Proteomes" id="UP000692954">
    <property type="component" value="Unassembled WGS sequence"/>
</dbReference>
<proteinExistence type="predicted"/>
<feature type="repeat" description="ANK" evidence="3">
    <location>
        <begin position="720"/>
        <end position="752"/>
    </location>
</feature>